<dbReference type="Pfam" id="PF13374">
    <property type="entry name" value="TPR_10"/>
    <property type="match status" value="1"/>
</dbReference>
<feature type="repeat" description="TPR" evidence="1">
    <location>
        <begin position="371"/>
        <end position="404"/>
    </location>
</feature>
<dbReference type="Pfam" id="PF12770">
    <property type="entry name" value="CHAT"/>
    <property type="match status" value="1"/>
</dbReference>
<dbReference type="PROSITE" id="PS50005">
    <property type="entry name" value="TPR"/>
    <property type="match status" value="5"/>
</dbReference>
<evidence type="ECO:0000256" key="2">
    <source>
        <dbReference type="SAM" id="SignalP"/>
    </source>
</evidence>
<dbReference type="SUPFAM" id="SSF48452">
    <property type="entry name" value="TPR-like"/>
    <property type="match status" value="3"/>
</dbReference>
<dbReference type="Pfam" id="PF13176">
    <property type="entry name" value="TPR_7"/>
    <property type="match status" value="1"/>
</dbReference>
<dbReference type="SMART" id="SM00028">
    <property type="entry name" value="TPR"/>
    <property type="match status" value="12"/>
</dbReference>
<gene>
    <name evidence="4" type="ORF">ENR64_11395</name>
</gene>
<feature type="repeat" description="TPR" evidence="1">
    <location>
        <begin position="411"/>
        <end position="444"/>
    </location>
</feature>
<dbReference type="Pfam" id="PF13424">
    <property type="entry name" value="TPR_12"/>
    <property type="match status" value="3"/>
</dbReference>
<dbReference type="EMBL" id="DSRU01000165">
    <property type="protein sequence ID" value="HFM98339.1"/>
    <property type="molecule type" value="Genomic_DNA"/>
</dbReference>
<accession>A0A7C3PFL8</accession>
<dbReference type="InterPro" id="IPR011990">
    <property type="entry name" value="TPR-like_helical_dom_sf"/>
</dbReference>
<reference evidence="4" key="1">
    <citation type="journal article" date="2020" name="mSystems">
        <title>Genome- and Community-Level Interaction Insights into Carbon Utilization and Element Cycling Functions of Hydrothermarchaeota in Hydrothermal Sediment.</title>
        <authorList>
            <person name="Zhou Z."/>
            <person name="Liu Y."/>
            <person name="Xu W."/>
            <person name="Pan J."/>
            <person name="Luo Z.H."/>
            <person name="Li M."/>
        </authorList>
    </citation>
    <scope>NUCLEOTIDE SEQUENCE [LARGE SCALE GENOMIC DNA]</scope>
    <source>
        <strain evidence="4">SpSt-418</strain>
    </source>
</reference>
<feature type="domain" description="CHAT" evidence="3">
    <location>
        <begin position="778"/>
        <end position="1057"/>
    </location>
</feature>
<dbReference type="PANTHER" id="PTHR10098">
    <property type="entry name" value="RAPSYN-RELATED"/>
    <property type="match status" value="1"/>
</dbReference>
<dbReference type="Gene3D" id="1.25.40.10">
    <property type="entry name" value="Tetratricopeptide repeat domain"/>
    <property type="match status" value="4"/>
</dbReference>
<organism evidence="4">
    <name type="scientific">Oscillatoriales cyanobacterium SpSt-418</name>
    <dbReference type="NCBI Taxonomy" id="2282169"/>
    <lineage>
        <taxon>Bacteria</taxon>
        <taxon>Bacillati</taxon>
        <taxon>Cyanobacteriota</taxon>
        <taxon>Cyanophyceae</taxon>
        <taxon>Oscillatoriophycideae</taxon>
        <taxon>Oscillatoriales</taxon>
    </lineage>
</organism>
<evidence type="ECO:0000259" key="3">
    <source>
        <dbReference type="Pfam" id="PF12770"/>
    </source>
</evidence>
<evidence type="ECO:0000256" key="1">
    <source>
        <dbReference type="PROSITE-ProRule" id="PRU00339"/>
    </source>
</evidence>
<proteinExistence type="predicted"/>
<feature type="signal peptide" evidence="2">
    <location>
        <begin position="1"/>
        <end position="25"/>
    </location>
</feature>
<feature type="repeat" description="TPR" evidence="1">
    <location>
        <begin position="291"/>
        <end position="324"/>
    </location>
</feature>
<feature type="repeat" description="TPR" evidence="1">
    <location>
        <begin position="331"/>
        <end position="364"/>
    </location>
</feature>
<keyword evidence="2" id="KW-0732">Signal</keyword>
<dbReference type="InterPro" id="IPR019734">
    <property type="entry name" value="TPR_rpt"/>
</dbReference>
<feature type="chain" id="PRO_5027617692" evidence="2">
    <location>
        <begin position="26"/>
        <end position="1059"/>
    </location>
</feature>
<dbReference type="PANTHER" id="PTHR10098:SF108">
    <property type="entry name" value="TETRATRICOPEPTIDE REPEAT PROTEIN 28"/>
    <property type="match status" value="1"/>
</dbReference>
<sequence length="1059" mass="115696">MQWKQRGVALALVGTLMGASLGSFNAGGSVAQAQTATSPSEEALKLIQDGVSLFQNSQFDASEEALLKALKIYEDLGDRNGQWFSLYFLGILRTSTGNFQKGNAYLERSLKLAEALGDHIKQYDALSTLANALANNAEFEAAIARWEQSVIVAKEIPDTEKVAKALDALVLLHQRLGNTEKAQAYQKQRDQLQVASASNPQDQYWQSMKRGQSIQQQGTAAAQQQAIAEFETAINLARQLQNPSFEAAGLLALATAYSELGERQQAISYSTQALKVIKAVPSDAGSLRIEAAILLSLGTDYNRTGEKQKALEIYQQVVKLFDQMGDLSSKAIAINNMGSVYNDLGNYPLAMQFYQQGLELSRSTENRSGEAKSLNNIGLVYSNIGQYQQALEYFDLALKSTRAQRETTLEATVLNNVGTVYTYLRQRQQALEYYEQVLALTKAAGNRPQMVNALSNIGTVYSFEDQQSKAIEYYKQALKITREVGDRNVEATILGNLGRSYAELGQFAEADPYHVQGLKLAREIGDVPAEVGILTNLGLIAYSQKQSAQALEYFKQGVTLSRKAGDRRAESLTLKAMGKVYLADNKAAQAEQILRQAIAVQEAIRSDLGSNDINKISLFDEQASTYRLLQQALIAQQKSDAALEVAERARARAFVELLARRLSNQTKPIPVEPLTLAQIRQIAKEHRATLVEYSVIYEDMQPFPSDRERQLATQILIWVVSPTGTVTFRQVSLAELVKQKRSLDSLVRLTRDDIGVRGLAVVGTESAPAPEESDGSELKQLHQMLIQPIADLLPKKPEERVIFLPQAALFLVPFAALQDEEGTYLIEKHTILTAPSIQVLGLTKQQGNRPPQSGAPLIVGNPVMPKVVLDPGAPPVQLAPLPGAENEARAIASLFKTQPMLGETATKANVLKQVSQAPIIHLATHGLLDDRKDYGVPGAIALSPDGKDSGLLKADEILDLKLAADLVVLSACDTGRGKITEDGVIGLSRSFITAGVPSMVVSLWAVPDAPTSALMVQFYKNLQQNPDKAQALRQAMLSTQQQYPKPRDWAAFTLIGEAD</sequence>
<protein>
    <submittedName>
        <fullName evidence="4">CHAT domain-containing protein</fullName>
    </submittedName>
</protein>
<dbReference type="AlphaFoldDB" id="A0A7C3PFL8"/>
<evidence type="ECO:0000313" key="4">
    <source>
        <dbReference type="EMBL" id="HFM98339.1"/>
    </source>
</evidence>
<name>A0A7C3PFL8_9CYAN</name>
<keyword evidence="1" id="KW-0802">TPR repeat</keyword>
<feature type="repeat" description="TPR" evidence="1">
    <location>
        <begin position="451"/>
        <end position="484"/>
    </location>
</feature>
<dbReference type="PROSITE" id="PS50293">
    <property type="entry name" value="TPR_REGION"/>
    <property type="match status" value="1"/>
</dbReference>
<comment type="caution">
    <text evidence="4">The sequence shown here is derived from an EMBL/GenBank/DDBJ whole genome shotgun (WGS) entry which is preliminary data.</text>
</comment>
<dbReference type="InterPro" id="IPR024983">
    <property type="entry name" value="CHAT_dom"/>
</dbReference>